<dbReference type="AlphaFoldDB" id="A0A9D4IC52"/>
<dbReference type="EMBL" id="JAIWYP010000009">
    <property type="protein sequence ID" value="KAH3768139.1"/>
    <property type="molecule type" value="Genomic_DNA"/>
</dbReference>
<gene>
    <name evidence="2" type="ORF">DPMN_169351</name>
</gene>
<evidence type="ECO:0000313" key="3">
    <source>
        <dbReference type="Proteomes" id="UP000828390"/>
    </source>
</evidence>
<evidence type="ECO:0000256" key="1">
    <source>
        <dbReference type="SAM" id="MobiDB-lite"/>
    </source>
</evidence>
<dbReference type="Proteomes" id="UP000828390">
    <property type="component" value="Unassembled WGS sequence"/>
</dbReference>
<protein>
    <submittedName>
        <fullName evidence="2">Uncharacterized protein</fullName>
    </submittedName>
</protein>
<comment type="caution">
    <text evidence="2">The sequence shown here is derived from an EMBL/GenBank/DDBJ whole genome shotgun (WGS) entry which is preliminary data.</text>
</comment>
<keyword evidence="3" id="KW-1185">Reference proteome</keyword>
<name>A0A9D4IC52_DREPO</name>
<reference evidence="2" key="2">
    <citation type="submission" date="2020-11" db="EMBL/GenBank/DDBJ databases">
        <authorList>
            <person name="McCartney M.A."/>
            <person name="Auch B."/>
            <person name="Kono T."/>
            <person name="Mallez S."/>
            <person name="Becker A."/>
            <person name="Gohl D.M."/>
            <person name="Silverstein K.A.T."/>
            <person name="Koren S."/>
            <person name="Bechman K.B."/>
            <person name="Herman A."/>
            <person name="Abrahante J.E."/>
            <person name="Garbe J."/>
        </authorList>
    </citation>
    <scope>NUCLEOTIDE SEQUENCE</scope>
    <source>
        <strain evidence="2">Duluth1</strain>
        <tissue evidence="2">Whole animal</tissue>
    </source>
</reference>
<evidence type="ECO:0000313" key="2">
    <source>
        <dbReference type="EMBL" id="KAH3768139.1"/>
    </source>
</evidence>
<proteinExistence type="predicted"/>
<reference evidence="2" key="1">
    <citation type="journal article" date="2019" name="bioRxiv">
        <title>The Genome of the Zebra Mussel, Dreissena polymorpha: A Resource for Invasive Species Research.</title>
        <authorList>
            <person name="McCartney M.A."/>
            <person name="Auch B."/>
            <person name="Kono T."/>
            <person name="Mallez S."/>
            <person name="Zhang Y."/>
            <person name="Obille A."/>
            <person name="Becker A."/>
            <person name="Abrahante J.E."/>
            <person name="Garbe J."/>
            <person name="Badalamenti J.P."/>
            <person name="Herman A."/>
            <person name="Mangelson H."/>
            <person name="Liachko I."/>
            <person name="Sullivan S."/>
            <person name="Sone E.D."/>
            <person name="Koren S."/>
            <person name="Silverstein K.A.T."/>
            <person name="Beckman K.B."/>
            <person name="Gohl D.M."/>
        </authorList>
    </citation>
    <scope>NUCLEOTIDE SEQUENCE</scope>
    <source>
        <strain evidence="2">Duluth1</strain>
        <tissue evidence="2">Whole animal</tissue>
    </source>
</reference>
<organism evidence="2 3">
    <name type="scientific">Dreissena polymorpha</name>
    <name type="common">Zebra mussel</name>
    <name type="synonym">Mytilus polymorpha</name>
    <dbReference type="NCBI Taxonomy" id="45954"/>
    <lineage>
        <taxon>Eukaryota</taxon>
        <taxon>Metazoa</taxon>
        <taxon>Spiralia</taxon>
        <taxon>Lophotrochozoa</taxon>
        <taxon>Mollusca</taxon>
        <taxon>Bivalvia</taxon>
        <taxon>Autobranchia</taxon>
        <taxon>Heteroconchia</taxon>
        <taxon>Euheterodonta</taxon>
        <taxon>Imparidentia</taxon>
        <taxon>Neoheterodontei</taxon>
        <taxon>Myida</taxon>
        <taxon>Dreissenoidea</taxon>
        <taxon>Dreissenidae</taxon>
        <taxon>Dreissena</taxon>
    </lineage>
</organism>
<accession>A0A9D4IC52</accession>
<feature type="region of interest" description="Disordered" evidence="1">
    <location>
        <begin position="29"/>
        <end position="50"/>
    </location>
</feature>
<sequence>MAAALVALQKPVLATVKGRKLTLFGHVPKHNSVQDFSPGRARGRSTSMPS</sequence>